<evidence type="ECO:0000313" key="3">
    <source>
        <dbReference type="Proteomes" id="UP001420932"/>
    </source>
</evidence>
<proteinExistence type="predicted"/>
<organism evidence="2 3">
    <name type="scientific">Stephania yunnanensis</name>
    <dbReference type="NCBI Taxonomy" id="152371"/>
    <lineage>
        <taxon>Eukaryota</taxon>
        <taxon>Viridiplantae</taxon>
        <taxon>Streptophyta</taxon>
        <taxon>Embryophyta</taxon>
        <taxon>Tracheophyta</taxon>
        <taxon>Spermatophyta</taxon>
        <taxon>Magnoliopsida</taxon>
        <taxon>Ranunculales</taxon>
        <taxon>Menispermaceae</taxon>
        <taxon>Menispermoideae</taxon>
        <taxon>Cissampelideae</taxon>
        <taxon>Stephania</taxon>
    </lineage>
</organism>
<protein>
    <submittedName>
        <fullName evidence="2">Uncharacterized protein</fullName>
    </submittedName>
</protein>
<keyword evidence="3" id="KW-1185">Reference proteome</keyword>
<feature type="transmembrane region" description="Helical" evidence="1">
    <location>
        <begin position="22"/>
        <end position="41"/>
    </location>
</feature>
<sequence length="113" mass="12518">MDMGSLACPTWVRSKRQIVCKVNVAIASIQSAILLSFLVLFPRPYLQTAKLCSCGDDHKCHSIERLALLDFKKVIVDSIDRLSTGPTQTQPVMGLSLQYSEAGLDMTYKKKLA</sequence>
<keyword evidence="1" id="KW-1133">Transmembrane helix</keyword>
<name>A0AAP0J4R6_9MAGN</name>
<gene>
    <name evidence="2" type="ORF">Syun_016211</name>
</gene>
<reference evidence="2 3" key="1">
    <citation type="submission" date="2024-01" db="EMBL/GenBank/DDBJ databases">
        <title>Genome assemblies of Stephania.</title>
        <authorList>
            <person name="Yang L."/>
        </authorList>
    </citation>
    <scope>NUCLEOTIDE SEQUENCE [LARGE SCALE GENOMIC DNA]</scope>
    <source>
        <strain evidence="2">YNDBR</strain>
        <tissue evidence="2">Leaf</tissue>
    </source>
</reference>
<dbReference type="Proteomes" id="UP001420932">
    <property type="component" value="Unassembled WGS sequence"/>
</dbReference>
<comment type="caution">
    <text evidence="2">The sequence shown here is derived from an EMBL/GenBank/DDBJ whole genome shotgun (WGS) entry which is preliminary data.</text>
</comment>
<keyword evidence="1" id="KW-0812">Transmembrane</keyword>
<accession>A0AAP0J4R6</accession>
<evidence type="ECO:0000256" key="1">
    <source>
        <dbReference type="SAM" id="Phobius"/>
    </source>
</evidence>
<keyword evidence="1" id="KW-0472">Membrane</keyword>
<evidence type="ECO:0000313" key="2">
    <source>
        <dbReference type="EMBL" id="KAK9127414.1"/>
    </source>
</evidence>
<dbReference type="AlphaFoldDB" id="A0AAP0J4R6"/>
<dbReference type="EMBL" id="JBBNAF010000007">
    <property type="protein sequence ID" value="KAK9127414.1"/>
    <property type="molecule type" value="Genomic_DNA"/>
</dbReference>